<name>A0ABV8YP23_9ACTN</name>
<evidence type="ECO:0000313" key="1">
    <source>
        <dbReference type="EMBL" id="MFC4467038.1"/>
    </source>
</evidence>
<keyword evidence="2" id="KW-1185">Reference proteome</keyword>
<comment type="caution">
    <text evidence="1">The sequence shown here is derived from an EMBL/GenBank/DDBJ whole genome shotgun (WGS) entry which is preliminary data.</text>
</comment>
<gene>
    <name evidence="1" type="ORF">ACFPH6_21360</name>
</gene>
<evidence type="ECO:0000313" key="2">
    <source>
        <dbReference type="Proteomes" id="UP001596012"/>
    </source>
</evidence>
<accession>A0ABV8YP23</accession>
<sequence>MTFIDVEWLAHEDNAVQSECPSCNKPSRSTREATGPGRYGWGTYHRCRHCDHQWPAAPAYPLRLERGRTWPTTRDGSCFACLCRPDFPCTGGCTIGPDPVIGQPLCTKCRAQHSPEVWQQLAAVAYGTATRADSRDEQRDRWLYSEALRGIPPVQAAQAWVQRVAQRAAARAAAATAWGENALFRWRAMSVSSGNA</sequence>
<dbReference type="Proteomes" id="UP001596012">
    <property type="component" value="Unassembled WGS sequence"/>
</dbReference>
<dbReference type="RefSeq" id="WP_386344044.1">
    <property type="nucleotide sequence ID" value="NZ_JBHSFG010000036.1"/>
</dbReference>
<reference evidence="2" key="1">
    <citation type="journal article" date="2019" name="Int. J. Syst. Evol. Microbiol.">
        <title>The Global Catalogue of Microorganisms (GCM) 10K type strain sequencing project: providing services to taxonomists for standard genome sequencing and annotation.</title>
        <authorList>
            <consortium name="The Broad Institute Genomics Platform"/>
            <consortium name="The Broad Institute Genome Sequencing Center for Infectious Disease"/>
            <person name="Wu L."/>
            <person name="Ma J."/>
        </authorList>
    </citation>
    <scope>NUCLEOTIDE SEQUENCE [LARGE SCALE GENOMIC DNA]</scope>
    <source>
        <strain evidence="2">DT43</strain>
    </source>
</reference>
<protein>
    <submittedName>
        <fullName evidence="1">Uncharacterized protein</fullName>
    </submittedName>
</protein>
<organism evidence="1 2">
    <name type="scientific">Streptomyces xiangluensis</name>
    <dbReference type="NCBI Taxonomy" id="2665720"/>
    <lineage>
        <taxon>Bacteria</taxon>
        <taxon>Bacillati</taxon>
        <taxon>Actinomycetota</taxon>
        <taxon>Actinomycetes</taxon>
        <taxon>Kitasatosporales</taxon>
        <taxon>Streptomycetaceae</taxon>
        <taxon>Streptomyces</taxon>
    </lineage>
</organism>
<proteinExistence type="predicted"/>
<dbReference type="EMBL" id="JBHSFG010000036">
    <property type="protein sequence ID" value="MFC4467038.1"/>
    <property type="molecule type" value="Genomic_DNA"/>
</dbReference>